<evidence type="ECO:0000256" key="2">
    <source>
        <dbReference type="ARBA" id="ARBA00022741"/>
    </source>
</evidence>
<dbReference type="InterPro" id="IPR008988">
    <property type="entry name" value="Transcriptional_repressor_C"/>
</dbReference>
<keyword evidence="1 5" id="KW-0436">Ligase</keyword>
<dbReference type="GO" id="GO:0004077">
    <property type="term" value="F:biotin--[biotin carboxyl-carrier protein] ligase activity"/>
    <property type="evidence" value="ECO:0007669"/>
    <property type="project" value="UniProtKB-UniRule"/>
</dbReference>
<dbReference type="SUPFAM" id="SSF46785">
    <property type="entry name" value="Winged helix' DNA-binding domain"/>
    <property type="match status" value="1"/>
</dbReference>
<dbReference type="AlphaFoldDB" id="A0A923LJA5"/>
<dbReference type="InterPro" id="IPR036390">
    <property type="entry name" value="WH_DNA-bd_sf"/>
</dbReference>
<feature type="binding site" evidence="5">
    <location>
        <position position="113"/>
    </location>
    <ligand>
        <name>biotin</name>
        <dbReference type="ChEBI" id="CHEBI:57586"/>
    </ligand>
</feature>
<dbReference type="SUPFAM" id="SSF55681">
    <property type="entry name" value="Class II aaRS and biotin synthetases"/>
    <property type="match status" value="1"/>
</dbReference>
<evidence type="ECO:0000256" key="1">
    <source>
        <dbReference type="ARBA" id="ARBA00022598"/>
    </source>
</evidence>
<keyword evidence="3 5" id="KW-0067">ATP-binding</keyword>
<dbReference type="PROSITE" id="PS51733">
    <property type="entry name" value="BPL_LPL_CATALYTIC"/>
    <property type="match status" value="1"/>
</dbReference>
<dbReference type="Pfam" id="PF02237">
    <property type="entry name" value="BPL_C"/>
    <property type="match status" value="1"/>
</dbReference>
<comment type="catalytic activity">
    <reaction evidence="5">
        <text>biotin + L-lysyl-[protein] + ATP = N(6)-biotinyl-L-lysyl-[protein] + AMP + diphosphate + H(+)</text>
        <dbReference type="Rhea" id="RHEA:11756"/>
        <dbReference type="Rhea" id="RHEA-COMP:9752"/>
        <dbReference type="Rhea" id="RHEA-COMP:10505"/>
        <dbReference type="ChEBI" id="CHEBI:15378"/>
        <dbReference type="ChEBI" id="CHEBI:29969"/>
        <dbReference type="ChEBI" id="CHEBI:30616"/>
        <dbReference type="ChEBI" id="CHEBI:33019"/>
        <dbReference type="ChEBI" id="CHEBI:57586"/>
        <dbReference type="ChEBI" id="CHEBI:83144"/>
        <dbReference type="ChEBI" id="CHEBI:456215"/>
        <dbReference type="EC" id="6.3.4.15"/>
    </reaction>
</comment>
<comment type="caution">
    <text evidence="7">The sequence shown here is derived from an EMBL/GenBank/DDBJ whole genome shotgun (WGS) entry which is preliminary data.</text>
</comment>
<dbReference type="InterPro" id="IPR004143">
    <property type="entry name" value="BPL_LPL_catalytic"/>
</dbReference>
<feature type="domain" description="BPL/LPL catalytic" evidence="6">
    <location>
        <begin position="65"/>
        <end position="255"/>
    </location>
</feature>
<dbReference type="InterPro" id="IPR004408">
    <property type="entry name" value="Biotin_CoA_COase_ligase"/>
</dbReference>
<dbReference type="RefSeq" id="WP_186875608.1">
    <property type="nucleotide sequence ID" value="NZ_JACOPF010000001.1"/>
</dbReference>
<dbReference type="EMBL" id="JACOPF010000001">
    <property type="protein sequence ID" value="MBC5689031.1"/>
    <property type="molecule type" value="Genomic_DNA"/>
</dbReference>
<comment type="similarity">
    <text evidence="5">Belongs to the biotin--protein ligase family.</text>
</comment>
<accession>A0A923LJA5</accession>
<protein>
    <recommendedName>
        <fullName evidence="5">Bifunctional ligase/repressor BirA</fullName>
    </recommendedName>
    <alternativeName>
        <fullName evidence="5">Biotin--[acetyl-CoA-carboxylase] ligase</fullName>
        <ecNumber evidence="5">6.3.4.15</ecNumber>
    </alternativeName>
    <alternativeName>
        <fullName evidence="5">Biotin--protein ligase</fullName>
    </alternativeName>
    <alternativeName>
        <fullName evidence="5">Biotin-[acetyl-CoA carboxylase] synthetase</fullName>
    </alternativeName>
</protein>
<feature type="binding site" evidence="5">
    <location>
        <position position="184"/>
    </location>
    <ligand>
        <name>biotin</name>
        <dbReference type="ChEBI" id="CHEBI:57586"/>
    </ligand>
</feature>
<dbReference type="CDD" id="cd16442">
    <property type="entry name" value="BPL"/>
    <property type="match status" value="1"/>
</dbReference>
<dbReference type="InterPro" id="IPR030855">
    <property type="entry name" value="Bifunct_BirA"/>
</dbReference>
<dbReference type="Gene3D" id="3.30.930.10">
    <property type="entry name" value="Bira Bifunctional Protein, Domain 2"/>
    <property type="match status" value="1"/>
</dbReference>
<dbReference type="EC" id="6.3.4.15" evidence="5"/>
<dbReference type="GO" id="GO:0005737">
    <property type="term" value="C:cytoplasm"/>
    <property type="evidence" value="ECO:0007669"/>
    <property type="project" value="TreeGrafter"/>
</dbReference>
<evidence type="ECO:0000256" key="5">
    <source>
        <dbReference type="HAMAP-Rule" id="MF_00978"/>
    </source>
</evidence>
<comment type="caution">
    <text evidence="5">Lacks conserved residue(s) required for the propagation of feature annotation.</text>
</comment>
<evidence type="ECO:0000259" key="6">
    <source>
        <dbReference type="PROSITE" id="PS51733"/>
    </source>
</evidence>
<name>A0A923LJA5_9FIRM</name>
<dbReference type="InterPro" id="IPR045864">
    <property type="entry name" value="aa-tRNA-synth_II/BPL/LPL"/>
</dbReference>
<dbReference type="HAMAP" id="MF_00978">
    <property type="entry name" value="Bifunct_BirA"/>
    <property type="match status" value="1"/>
</dbReference>
<dbReference type="GO" id="GO:0016740">
    <property type="term" value="F:transferase activity"/>
    <property type="evidence" value="ECO:0007669"/>
    <property type="project" value="UniProtKB-ARBA"/>
</dbReference>
<dbReference type="Pfam" id="PF08279">
    <property type="entry name" value="HTH_11"/>
    <property type="match status" value="1"/>
</dbReference>
<dbReference type="Pfam" id="PF03099">
    <property type="entry name" value="BPL_LplA_LipB"/>
    <property type="match status" value="1"/>
</dbReference>
<dbReference type="GO" id="GO:0003677">
    <property type="term" value="F:DNA binding"/>
    <property type="evidence" value="ECO:0007669"/>
    <property type="project" value="UniProtKB-UniRule"/>
</dbReference>
<keyword evidence="5" id="KW-0804">Transcription</keyword>
<dbReference type="Gene3D" id="2.30.30.100">
    <property type="match status" value="1"/>
</dbReference>
<keyword evidence="5" id="KW-0678">Repressor</keyword>
<dbReference type="PANTHER" id="PTHR12835">
    <property type="entry name" value="BIOTIN PROTEIN LIGASE"/>
    <property type="match status" value="1"/>
</dbReference>
<feature type="DNA-binding region" description="H-T-H motif" evidence="5">
    <location>
        <begin position="18"/>
        <end position="37"/>
    </location>
</feature>
<dbReference type="InterPro" id="IPR013196">
    <property type="entry name" value="HTH_11"/>
</dbReference>
<evidence type="ECO:0000256" key="4">
    <source>
        <dbReference type="ARBA" id="ARBA00023267"/>
    </source>
</evidence>
<proteinExistence type="inferred from homology"/>
<sequence length="326" mass="36435">MKAEILKMLRENDGYVSGQQLCEKFGVSRTAVWKVIGQLKEEGYQVEAVRNRGYRIIDSPDVMTEEELKSLVHTEWAGQNIVYYAETDSTNIRAKLLGEEGAPHGTLAVADMQSAGKGRRGRTWASSPGRSIYMSLLLKPDISPVKAPMLTLVAACAVAKALKTCTGLEIQIKWPNDIVVNGKKLAGILTEMSTEIDYINYVVTGIGINVNIEQFPEEIKDTATSLFLETGNTVKRALVIAEIMRFYEIYYAKFMETKDLSLLQEEYNRLLVNRNREVRILGVKETYKAYALGINPSGELLVRRQDGTQEVIYAGEVSVRGVYGYV</sequence>
<dbReference type="PANTHER" id="PTHR12835:SF5">
    <property type="entry name" value="BIOTIN--PROTEIN LIGASE"/>
    <property type="match status" value="1"/>
</dbReference>
<gene>
    <name evidence="5" type="primary">birA</name>
    <name evidence="7" type="ORF">H8S37_08845</name>
</gene>
<keyword evidence="5" id="KW-0238">DNA-binding</keyword>
<dbReference type="NCBIfam" id="TIGR00121">
    <property type="entry name" value="birA_ligase"/>
    <property type="match status" value="1"/>
</dbReference>
<dbReference type="SUPFAM" id="SSF50037">
    <property type="entry name" value="C-terminal domain of transcriptional repressors"/>
    <property type="match status" value="1"/>
</dbReference>
<feature type="binding site" evidence="5">
    <location>
        <begin position="89"/>
        <end position="91"/>
    </location>
    <ligand>
        <name>biotin</name>
        <dbReference type="ChEBI" id="CHEBI:57586"/>
    </ligand>
</feature>
<dbReference type="GO" id="GO:0009249">
    <property type="term" value="P:protein lipoylation"/>
    <property type="evidence" value="ECO:0007669"/>
    <property type="project" value="UniProtKB-ARBA"/>
</dbReference>
<dbReference type="Gene3D" id="1.10.10.10">
    <property type="entry name" value="Winged helix-like DNA-binding domain superfamily/Winged helix DNA-binding domain"/>
    <property type="match status" value="1"/>
</dbReference>
<dbReference type="Proteomes" id="UP000652477">
    <property type="component" value="Unassembled WGS sequence"/>
</dbReference>
<dbReference type="InterPro" id="IPR036388">
    <property type="entry name" value="WH-like_DNA-bd_sf"/>
</dbReference>
<organism evidence="7 8">
    <name type="scientific">Mediterraneibacter hominis</name>
    <dbReference type="NCBI Taxonomy" id="2763054"/>
    <lineage>
        <taxon>Bacteria</taxon>
        <taxon>Bacillati</taxon>
        <taxon>Bacillota</taxon>
        <taxon>Clostridia</taxon>
        <taxon>Lachnospirales</taxon>
        <taxon>Lachnospiraceae</taxon>
        <taxon>Mediterraneibacter</taxon>
    </lineage>
</organism>
<keyword evidence="5" id="KW-0805">Transcription regulation</keyword>
<keyword evidence="4 5" id="KW-0092">Biotin</keyword>
<evidence type="ECO:0000313" key="8">
    <source>
        <dbReference type="Proteomes" id="UP000652477"/>
    </source>
</evidence>
<comment type="function">
    <text evidence="5">Acts both as a biotin--[acetyl-CoA-carboxylase] ligase and a repressor.</text>
</comment>
<evidence type="ECO:0000256" key="3">
    <source>
        <dbReference type="ARBA" id="ARBA00022840"/>
    </source>
</evidence>
<keyword evidence="8" id="KW-1185">Reference proteome</keyword>
<dbReference type="GO" id="GO:0005524">
    <property type="term" value="F:ATP binding"/>
    <property type="evidence" value="ECO:0007669"/>
    <property type="project" value="UniProtKB-UniRule"/>
</dbReference>
<dbReference type="InterPro" id="IPR003142">
    <property type="entry name" value="BPL_C"/>
</dbReference>
<reference evidence="7" key="1">
    <citation type="submission" date="2020-08" db="EMBL/GenBank/DDBJ databases">
        <title>Genome public.</title>
        <authorList>
            <person name="Liu C."/>
            <person name="Sun Q."/>
        </authorList>
    </citation>
    <scope>NUCLEOTIDE SEQUENCE</scope>
    <source>
        <strain evidence="7">NSJ-55</strain>
    </source>
</reference>
<dbReference type="GO" id="GO:0006355">
    <property type="term" value="P:regulation of DNA-templated transcription"/>
    <property type="evidence" value="ECO:0007669"/>
    <property type="project" value="UniProtKB-UniRule"/>
</dbReference>
<evidence type="ECO:0000313" key="7">
    <source>
        <dbReference type="EMBL" id="MBC5689031.1"/>
    </source>
</evidence>
<keyword evidence="2 5" id="KW-0547">Nucleotide-binding</keyword>